<evidence type="ECO:0000313" key="2">
    <source>
        <dbReference type="EMBL" id="PWI72504.1"/>
    </source>
</evidence>
<dbReference type="EMBL" id="LCWV01000006">
    <property type="protein sequence ID" value="PWI72504.1"/>
    <property type="molecule type" value="Genomic_DNA"/>
</dbReference>
<accession>A0A2U3EDA2</accession>
<sequence>MAPAGAPAAARLCAAQLQPLSYRGRATGADAQQGKGLAKNSFGECISDVPTSTPACASRVSDSAVHAVAASADTGLVNRTSRVTERTATSRLRVKRCVSRDACRGGCARRAPGAEAWVAQVDEQHELCLDAASNLRADEKTSLQAADAYVSGDGGGGGGDDWLDWEAWHDMGMAGRLRCTSTGGTGPQKKRRTGILGGTRWSTAQVTHPPVRQGKAQA</sequence>
<organism evidence="2 3">
    <name type="scientific">Purpureocillium lilacinum</name>
    <name type="common">Paecilomyces lilacinus</name>
    <dbReference type="NCBI Taxonomy" id="33203"/>
    <lineage>
        <taxon>Eukaryota</taxon>
        <taxon>Fungi</taxon>
        <taxon>Dikarya</taxon>
        <taxon>Ascomycota</taxon>
        <taxon>Pezizomycotina</taxon>
        <taxon>Sordariomycetes</taxon>
        <taxon>Hypocreomycetidae</taxon>
        <taxon>Hypocreales</taxon>
        <taxon>Ophiocordycipitaceae</taxon>
        <taxon>Purpureocillium</taxon>
    </lineage>
</organism>
<evidence type="ECO:0000313" key="3">
    <source>
        <dbReference type="Proteomes" id="UP000245956"/>
    </source>
</evidence>
<proteinExistence type="predicted"/>
<dbReference type="AlphaFoldDB" id="A0A2U3EDA2"/>
<protein>
    <submittedName>
        <fullName evidence="2">Uncharacterized protein</fullName>
    </submittedName>
</protein>
<dbReference type="Proteomes" id="UP000245956">
    <property type="component" value="Unassembled WGS sequence"/>
</dbReference>
<gene>
    <name evidence="2" type="ORF">PCL_11127</name>
</gene>
<name>A0A2U3EDA2_PURLI</name>
<evidence type="ECO:0000256" key="1">
    <source>
        <dbReference type="SAM" id="MobiDB-lite"/>
    </source>
</evidence>
<feature type="region of interest" description="Disordered" evidence="1">
    <location>
        <begin position="178"/>
        <end position="218"/>
    </location>
</feature>
<reference evidence="2 3" key="1">
    <citation type="journal article" date="2016" name="Front. Microbiol.">
        <title>Genome and transcriptome sequences reveal the specific parasitism of the nematophagous Purpureocillium lilacinum 36-1.</title>
        <authorList>
            <person name="Xie J."/>
            <person name="Li S."/>
            <person name="Mo C."/>
            <person name="Xiao X."/>
            <person name="Peng D."/>
            <person name="Wang G."/>
            <person name="Xiao Y."/>
        </authorList>
    </citation>
    <scope>NUCLEOTIDE SEQUENCE [LARGE SCALE GENOMIC DNA]</scope>
    <source>
        <strain evidence="2 3">36-1</strain>
    </source>
</reference>
<comment type="caution">
    <text evidence="2">The sequence shown here is derived from an EMBL/GenBank/DDBJ whole genome shotgun (WGS) entry which is preliminary data.</text>
</comment>